<dbReference type="Pfam" id="PF00501">
    <property type="entry name" value="AMP-binding"/>
    <property type="match status" value="1"/>
</dbReference>
<evidence type="ECO:0000313" key="4">
    <source>
        <dbReference type="Proteomes" id="UP000823757"/>
    </source>
</evidence>
<name>A0A9D9INL8_9BACT</name>
<dbReference type="InterPro" id="IPR020845">
    <property type="entry name" value="AMP-binding_CS"/>
</dbReference>
<protein>
    <submittedName>
        <fullName evidence="3">AMP-binding protein</fullName>
    </submittedName>
</protein>
<organism evidence="3 4">
    <name type="scientific">Candidatus Cryptobacteroides faecigallinarum</name>
    <dbReference type="NCBI Taxonomy" id="2840763"/>
    <lineage>
        <taxon>Bacteria</taxon>
        <taxon>Pseudomonadati</taxon>
        <taxon>Bacteroidota</taxon>
        <taxon>Bacteroidia</taxon>
        <taxon>Bacteroidales</taxon>
        <taxon>Candidatus Cryptobacteroides</taxon>
    </lineage>
</organism>
<proteinExistence type="predicted"/>
<evidence type="ECO:0000256" key="1">
    <source>
        <dbReference type="ARBA" id="ARBA00024484"/>
    </source>
</evidence>
<gene>
    <name evidence="3" type="ORF">IAB91_08490</name>
</gene>
<dbReference type="InterPro" id="IPR000873">
    <property type="entry name" value="AMP-dep_synth/lig_dom"/>
</dbReference>
<sequence>MEHYFTRLQDSMRRNWDRPALCNYHGEEFTFGDLATRIERFHIVFESIGVGKGDKIALCAKNSARWAVSFLAVTTYEAVVVPILADFHPDSIDSLVDHSESKILFTDSDLWKKLDIKKMPLVKTVVSVNDFSILYTADDHVAKALEQLPELFAAKFPEGVRPEDVSYPTDNAGDLAIINYTSGTTSAPKGVMLRYECLSSNVQFGQDNIPSYNTDKIVSMLPLAHMYGMMFEFLYPLCGGTAIYFLGKTPTPALLLGAMKEVRPYLVVTVPLVMEKIFKSAVLPVLNKPLMKVLTAVPGLDRILFNAIRKKLLTAFGGNVRMIIMGGAALNPEVEKWFKKFRLPFTVGYGMTEAAPLLAYEEWRKFVPRSCGKAIDREEVRIDSEDPRNIVGEIQARGVNIMSGYYKNEEATKAAFTADGWMNTGDLGVIDADGNIFIRGRSKNMILSSNGQNIYPEEIEALVNNSPYVVETVVVDRNSRLVALVYPDIDKLKADGISEAQIPDKMNEMMAEVNRSLPVYSKIAKVETVAEPFEKTPKMSIKRFLYS</sequence>
<dbReference type="PROSITE" id="PS00455">
    <property type="entry name" value="AMP_BINDING"/>
    <property type="match status" value="1"/>
</dbReference>
<feature type="domain" description="AMP-dependent synthetase/ligase" evidence="2">
    <location>
        <begin position="9"/>
        <end position="406"/>
    </location>
</feature>
<dbReference type="AlphaFoldDB" id="A0A9D9INL8"/>
<accession>A0A9D9INL8</accession>
<evidence type="ECO:0000259" key="2">
    <source>
        <dbReference type="Pfam" id="PF00501"/>
    </source>
</evidence>
<dbReference type="InterPro" id="IPR045851">
    <property type="entry name" value="AMP-bd_C_sf"/>
</dbReference>
<dbReference type="Proteomes" id="UP000823757">
    <property type="component" value="Unassembled WGS sequence"/>
</dbReference>
<reference evidence="3" key="1">
    <citation type="submission" date="2020-10" db="EMBL/GenBank/DDBJ databases">
        <authorList>
            <person name="Gilroy R."/>
        </authorList>
    </citation>
    <scope>NUCLEOTIDE SEQUENCE</scope>
    <source>
        <strain evidence="3">B1-13419</strain>
    </source>
</reference>
<reference evidence="3" key="2">
    <citation type="journal article" date="2021" name="PeerJ">
        <title>Extensive microbial diversity within the chicken gut microbiome revealed by metagenomics and culture.</title>
        <authorList>
            <person name="Gilroy R."/>
            <person name="Ravi A."/>
            <person name="Getino M."/>
            <person name="Pursley I."/>
            <person name="Horton D.L."/>
            <person name="Alikhan N.F."/>
            <person name="Baker D."/>
            <person name="Gharbi K."/>
            <person name="Hall N."/>
            <person name="Watson M."/>
            <person name="Adriaenssens E.M."/>
            <person name="Foster-Nyarko E."/>
            <person name="Jarju S."/>
            <person name="Secka A."/>
            <person name="Antonio M."/>
            <person name="Oren A."/>
            <person name="Chaudhuri R.R."/>
            <person name="La Ragione R."/>
            <person name="Hildebrand F."/>
            <person name="Pallen M.J."/>
        </authorList>
    </citation>
    <scope>NUCLEOTIDE SEQUENCE</scope>
    <source>
        <strain evidence="3">B1-13419</strain>
    </source>
</reference>
<comment type="caution">
    <text evidence="3">The sequence shown here is derived from an EMBL/GenBank/DDBJ whole genome shotgun (WGS) entry which is preliminary data.</text>
</comment>
<dbReference type="InterPro" id="IPR042099">
    <property type="entry name" value="ANL_N_sf"/>
</dbReference>
<dbReference type="Pfam" id="PF23562">
    <property type="entry name" value="AMP-binding_C_3"/>
    <property type="match status" value="1"/>
</dbReference>
<dbReference type="EMBL" id="JADIMD010000123">
    <property type="protein sequence ID" value="MBO8475311.1"/>
    <property type="molecule type" value="Genomic_DNA"/>
</dbReference>
<evidence type="ECO:0000313" key="3">
    <source>
        <dbReference type="EMBL" id="MBO8475311.1"/>
    </source>
</evidence>
<comment type="catalytic activity">
    <reaction evidence="1">
        <text>a long-chain fatty acid + ATP + CoA = a long-chain fatty acyl-CoA + AMP + diphosphate</text>
        <dbReference type="Rhea" id="RHEA:15421"/>
        <dbReference type="ChEBI" id="CHEBI:30616"/>
        <dbReference type="ChEBI" id="CHEBI:33019"/>
        <dbReference type="ChEBI" id="CHEBI:57287"/>
        <dbReference type="ChEBI" id="CHEBI:57560"/>
        <dbReference type="ChEBI" id="CHEBI:83139"/>
        <dbReference type="ChEBI" id="CHEBI:456215"/>
        <dbReference type="EC" id="6.2.1.3"/>
    </reaction>
    <physiologicalReaction direction="left-to-right" evidence="1">
        <dbReference type="Rhea" id="RHEA:15422"/>
    </physiologicalReaction>
</comment>
<dbReference type="SUPFAM" id="SSF56801">
    <property type="entry name" value="Acetyl-CoA synthetase-like"/>
    <property type="match status" value="1"/>
</dbReference>
<dbReference type="GO" id="GO:0004467">
    <property type="term" value="F:long-chain fatty acid-CoA ligase activity"/>
    <property type="evidence" value="ECO:0007669"/>
    <property type="project" value="UniProtKB-EC"/>
</dbReference>
<dbReference type="PANTHER" id="PTHR43272:SF52">
    <property type="entry name" value="AMP-DEPENDENT SYNTHETASE_LIGASE DOMAIN-CONTAINING PROTEIN"/>
    <property type="match status" value="1"/>
</dbReference>
<dbReference type="GO" id="GO:0016020">
    <property type="term" value="C:membrane"/>
    <property type="evidence" value="ECO:0007669"/>
    <property type="project" value="TreeGrafter"/>
</dbReference>
<dbReference type="Gene3D" id="3.40.50.12780">
    <property type="entry name" value="N-terminal domain of ligase-like"/>
    <property type="match status" value="1"/>
</dbReference>
<dbReference type="Gene3D" id="3.30.300.30">
    <property type="match status" value="1"/>
</dbReference>
<dbReference type="PANTHER" id="PTHR43272">
    <property type="entry name" value="LONG-CHAIN-FATTY-ACID--COA LIGASE"/>
    <property type="match status" value="1"/>
</dbReference>